<dbReference type="Proteomes" id="UP000503462">
    <property type="component" value="Chromosome 3"/>
</dbReference>
<dbReference type="GO" id="GO:0000492">
    <property type="term" value="P:box C/D snoRNP assembly"/>
    <property type="evidence" value="ECO:0007669"/>
    <property type="project" value="TreeGrafter"/>
</dbReference>
<feature type="compositionally biased region" description="Polar residues" evidence="7">
    <location>
        <begin position="238"/>
        <end position="247"/>
    </location>
</feature>
<evidence type="ECO:0000256" key="6">
    <source>
        <dbReference type="PROSITE-ProRule" id="PRU00453"/>
    </source>
</evidence>
<feature type="compositionally biased region" description="Basic and acidic residues" evidence="7">
    <location>
        <begin position="197"/>
        <end position="206"/>
    </location>
</feature>
<dbReference type="CDD" id="cd23023">
    <property type="entry name" value="zf-HIT_BCD1"/>
    <property type="match status" value="1"/>
</dbReference>
<name>A0A6H0XWY4_9PEZI</name>
<evidence type="ECO:0000256" key="2">
    <source>
        <dbReference type="ARBA" id="ARBA00022771"/>
    </source>
</evidence>
<protein>
    <recommendedName>
        <fullName evidence="8">HIT-type domain-containing protein</fullName>
    </recommendedName>
</protein>
<evidence type="ECO:0000256" key="1">
    <source>
        <dbReference type="ARBA" id="ARBA00022723"/>
    </source>
</evidence>
<evidence type="ECO:0000256" key="3">
    <source>
        <dbReference type="ARBA" id="ARBA00022833"/>
    </source>
</evidence>
<dbReference type="EMBL" id="CP051141">
    <property type="protein sequence ID" value="QIW99107.1"/>
    <property type="molecule type" value="Genomic_DNA"/>
</dbReference>
<dbReference type="GO" id="GO:0070761">
    <property type="term" value="C:pre-snoRNP complex"/>
    <property type="evidence" value="ECO:0007669"/>
    <property type="project" value="TreeGrafter"/>
</dbReference>
<feature type="domain" description="HIT-type" evidence="8">
    <location>
        <begin position="5"/>
        <end position="48"/>
    </location>
</feature>
<dbReference type="PANTHER" id="PTHR13483">
    <property type="entry name" value="BOX C_D SNORNA PROTEIN 1-RELATED"/>
    <property type="match status" value="1"/>
</dbReference>
<feature type="region of interest" description="Disordered" evidence="7">
    <location>
        <begin position="180"/>
        <end position="248"/>
    </location>
</feature>
<organism evidence="9 10">
    <name type="scientific">Peltaster fructicola</name>
    <dbReference type="NCBI Taxonomy" id="286661"/>
    <lineage>
        <taxon>Eukaryota</taxon>
        <taxon>Fungi</taxon>
        <taxon>Dikarya</taxon>
        <taxon>Ascomycota</taxon>
        <taxon>Pezizomycotina</taxon>
        <taxon>Dothideomycetes</taxon>
        <taxon>Dothideomycetes incertae sedis</taxon>
        <taxon>Peltaster</taxon>
    </lineage>
</organism>
<dbReference type="SUPFAM" id="SSF144232">
    <property type="entry name" value="HIT/MYND zinc finger-like"/>
    <property type="match status" value="1"/>
</dbReference>
<evidence type="ECO:0000259" key="8">
    <source>
        <dbReference type="PROSITE" id="PS51083"/>
    </source>
</evidence>
<gene>
    <name evidence="9" type="ORF">AMS68_004625</name>
</gene>
<dbReference type="AlphaFoldDB" id="A0A6H0XWY4"/>
<keyword evidence="10" id="KW-1185">Reference proteome</keyword>
<comment type="similarity">
    <text evidence="5">Belongs to the BCD1 family.</text>
</comment>
<proteinExistence type="inferred from homology"/>
<feature type="compositionally biased region" description="Polar residues" evidence="7">
    <location>
        <begin position="209"/>
        <end position="228"/>
    </location>
</feature>
<keyword evidence="1" id="KW-0479">Metal-binding</keyword>
<dbReference type="Gene3D" id="3.30.60.190">
    <property type="match status" value="1"/>
</dbReference>
<dbReference type="GO" id="GO:0048254">
    <property type="term" value="P:snoRNA localization"/>
    <property type="evidence" value="ECO:0007669"/>
    <property type="project" value="TreeGrafter"/>
</dbReference>
<sequence>MVRQCAVLRPSINVSSSYAEQPKYKCPRCKTQTCSLPCYKRHQQRASCNGQRNPAEFVKKSQWATPDGIDRDYNYLKSVERNIERADDSLKPLLSNKQSKNSRQLHQSESKLYRYLQQNNITILRAPLGMSKSKANKTRVAQSGKVFWTVAWIDSTGNTFIDEDCPEAIKLADLHVSATKKRTRNARPRPSADADELTPKRVRLEEPSEQQQHASDNSVAASTSTISAKSVDDETQSDKPQPGSTKGATAHFYLLRPGGSDVKVLIPLQAHQDLTAALRGHTVQEFPSIYALPYASEVLPAEFILEETFLAKHKPGAGDEEAAEQTDMPVFKSEPTAEQILEMLRRDVRTT</sequence>
<evidence type="ECO:0000256" key="7">
    <source>
        <dbReference type="SAM" id="MobiDB-lite"/>
    </source>
</evidence>
<evidence type="ECO:0000313" key="10">
    <source>
        <dbReference type="Proteomes" id="UP000503462"/>
    </source>
</evidence>
<keyword evidence="2 6" id="KW-0863">Zinc-finger</keyword>
<evidence type="ECO:0000256" key="4">
    <source>
        <dbReference type="ARBA" id="ARBA00049598"/>
    </source>
</evidence>
<dbReference type="InterPro" id="IPR057721">
    <property type="entry name" value="BCD1_alpha/beta"/>
</dbReference>
<reference evidence="9 10" key="1">
    <citation type="journal article" date="2016" name="Sci. Rep.">
        <title>Peltaster fructicola genome reveals evolution from an invasive phytopathogen to an ectophytic parasite.</title>
        <authorList>
            <person name="Xu C."/>
            <person name="Chen H."/>
            <person name="Gleason M.L."/>
            <person name="Xu J.R."/>
            <person name="Liu H."/>
            <person name="Zhang R."/>
            <person name="Sun G."/>
        </authorList>
    </citation>
    <scope>NUCLEOTIDE SEQUENCE [LARGE SCALE GENOMIC DNA]</scope>
    <source>
        <strain evidence="9 10">LNHT1506</strain>
    </source>
</reference>
<dbReference type="Pfam" id="PF04438">
    <property type="entry name" value="zf-HIT"/>
    <property type="match status" value="1"/>
</dbReference>
<dbReference type="PANTHER" id="PTHR13483:SF11">
    <property type="entry name" value="ZINC FINGER HIT DOMAIN-CONTAINING PROTEIN 3"/>
    <property type="match status" value="1"/>
</dbReference>
<comment type="function">
    <text evidence="4">Required for box C/D snoRNAs accumulation involved in snoRNA processing, snoRNA transport to the nucleolus and ribosome biogenesis.</text>
</comment>
<keyword evidence="3" id="KW-0862">Zinc</keyword>
<dbReference type="GO" id="GO:0000463">
    <property type="term" value="P:maturation of LSU-rRNA from tricistronic rRNA transcript (SSU-rRNA, 5.8S rRNA, LSU-rRNA)"/>
    <property type="evidence" value="ECO:0007669"/>
    <property type="project" value="TreeGrafter"/>
</dbReference>
<dbReference type="GO" id="GO:0005634">
    <property type="term" value="C:nucleus"/>
    <property type="evidence" value="ECO:0007669"/>
    <property type="project" value="TreeGrafter"/>
</dbReference>
<dbReference type="OrthoDB" id="272357at2759"/>
<dbReference type="PROSITE" id="PS51083">
    <property type="entry name" value="ZF_HIT"/>
    <property type="match status" value="1"/>
</dbReference>
<evidence type="ECO:0000256" key="5">
    <source>
        <dbReference type="ARBA" id="ARBA00049654"/>
    </source>
</evidence>
<dbReference type="InterPro" id="IPR051639">
    <property type="entry name" value="BCD1"/>
</dbReference>
<dbReference type="Pfam" id="PF25790">
    <property type="entry name" value="BCD1"/>
    <property type="match status" value="1"/>
</dbReference>
<evidence type="ECO:0000313" key="9">
    <source>
        <dbReference type="EMBL" id="QIW99107.1"/>
    </source>
</evidence>
<dbReference type="InterPro" id="IPR007529">
    <property type="entry name" value="Znf_HIT"/>
</dbReference>
<dbReference type="GO" id="GO:0008270">
    <property type="term" value="F:zinc ion binding"/>
    <property type="evidence" value="ECO:0007669"/>
    <property type="project" value="UniProtKB-UniRule"/>
</dbReference>
<accession>A0A6H0XWY4</accession>